<dbReference type="AlphaFoldDB" id="A0A9Q8P681"/>
<feature type="region of interest" description="Disordered" evidence="1">
    <location>
        <begin position="86"/>
        <end position="118"/>
    </location>
</feature>
<organism evidence="2 3">
    <name type="scientific">Passalora fulva</name>
    <name type="common">Tomato leaf mold</name>
    <name type="synonym">Cladosporium fulvum</name>
    <dbReference type="NCBI Taxonomy" id="5499"/>
    <lineage>
        <taxon>Eukaryota</taxon>
        <taxon>Fungi</taxon>
        <taxon>Dikarya</taxon>
        <taxon>Ascomycota</taxon>
        <taxon>Pezizomycotina</taxon>
        <taxon>Dothideomycetes</taxon>
        <taxon>Dothideomycetidae</taxon>
        <taxon>Mycosphaerellales</taxon>
        <taxon>Mycosphaerellaceae</taxon>
        <taxon>Fulvia</taxon>
    </lineage>
</organism>
<evidence type="ECO:0000256" key="1">
    <source>
        <dbReference type="SAM" id="MobiDB-lite"/>
    </source>
</evidence>
<protein>
    <recommendedName>
        <fullName evidence="4">Myb-like domain-containing protein</fullName>
    </recommendedName>
</protein>
<dbReference type="KEGG" id="ffu:CLAFUR5_03808"/>
<feature type="compositionally biased region" description="Polar residues" evidence="1">
    <location>
        <begin position="109"/>
        <end position="118"/>
    </location>
</feature>
<name>A0A9Q8P681_PASFU</name>
<proteinExistence type="predicted"/>
<dbReference type="RefSeq" id="XP_047758918.1">
    <property type="nucleotide sequence ID" value="XM_047902956.1"/>
</dbReference>
<dbReference type="GeneID" id="71983686"/>
<keyword evidence="3" id="KW-1185">Reference proteome</keyword>
<gene>
    <name evidence="2" type="ORF">CLAFUR5_03808</name>
</gene>
<reference evidence="2" key="2">
    <citation type="journal article" date="2022" name="Microb. Genom.">
        <title>A chromosome-scale genome assembly of the tomato pathogen Cladosporium fulvum reveals a compartmentalized genome architecture and the presence of a dispensable chromosome.</title>
        <authorList>
            <person name="Zaccaron A.Z."/>
            <person name="Chen L.H."/>
            <person name="Samaras A."/>
            <person name="Stergiopoulos I."/>
        </authorList>
    </citation>
    <scope>NUCLEOTIDE SEQUENCE</scope>
    <source>
        <strain evidence="2">Race5_Kim</strain>
    </source>
</reference>
<evidence type="ECO:0000313" key="2">
    <source>
        <dbReference type="EMBL" id="UJO14552.1"/>
    </source>
</evidence>
<evidence type="ECO:0008006" key="4">
    <source>
        <dbReference type="Google" id="ProtNLM"/>
    </source>
</evidence>
<dbReference type="EMBL" id="CP090164">
    <property type="protein sequence ID" value="UJO14552.1"/>
    <property type="molecule type" value="Genomic_DNA"/>
</dbReference>
<sequence>MNTATQAAMLAAGPRAGQRWTAADDATLLQMREQRQPWRVVAQALQKLPLACRLRMNQITKKRRRAERALKAEQDALALAALQRLSVSGDGSGGGNRNRNDGSSNANAEGSNGAQSNN</sequence>
<accession>A0A9Q8P681</accession>
<evidence type="ECO:0000313" key="3">
    <source>
        <dbReference type="Proteomes" id="UP000756132"/>
    </source>
</evidence>
<dbReference type="Proteomes" id="UP000756132">
    <property type="component" value="Chromosome 2"/>
</dbReference>
<reference evidence="2" key="1">
    <citation type="submission" date="2021-12" db="EMBL/GenBank/DDBJ databases">
        <authorList>
            <person name="Zaccaron A."/>
            <person name="Stergiopoulos I."/>
        </authorList>
    </citation>
    <scope>NUCLEOTIDE SEQUENCE</scope>
    <source>
        <strain evidence="2">Race5_Kim</strain>
    </source>
</reference>